<reference evidence="2" key="2">
    <citation type="submission" date="2022-01" db="EMBL/GenBank/DDBJ databases">
        <authorList>
            <person name="Yamashiro T."/>
            <person name="Shiraishi A."/>
            <person name="Satake H."/>
            <person name="Nakayama K."/>
        </authorList>
    </citation>
    <scope>NUCLEOTIDE SEQUENCE</scope>
</reference>
<keyword evidence="3" id="KW-1185">Reference proteome</keyword>
<evidence type="ECO:0000313" key="2">
    <source>
        <dbReference type="EMBL" id="GJT42190.1"/>
    </source>
</evidence>
<protein>
    <submittedName>
        <fullName evidence="2">Zinc finger, CCHC-type containing protein</fullName>
    </submittedName>
</protein>
<name>A0ABQ5DT19_9ASTR</name>
<comment type="caution">
    <text evidence="2">The sequence shown here is derived from an EMBL/GenBank/DDBJ whole genome shotgun (WGS) entry which is preliminary data.</text>
</comment>
<dbReference type="PROSITE" id="PS50994">
    <property type="entry name" value="INTEGRASE"/>
    <property type="match status" value="1"/>
</dbReference>
<evidence type="ECO:0000259" key="1">
    <source>
        <dbReference type="PROSITE" id="PS50994"/>
    </source>
</evidence>
<dbReference type="InterPro" id="IPR039537">
    <property type="entry name" value="Retrotran_Ty1/copia-like"/>
</dbReference>
<dbReference type="SUPFAM" id="SSF53098">
    <property type="entry name" value="Ribonuclease H-like"/>
    <property type="match status" value="1"/>
</dbReference>
<organism evidence="2 3">
    <name type="scientific">Tanacetum coccineum</name>
    <dbReference type="NCBI Taxonomy" id="301880"/>
    <lineage>
        <taxon>Eukaryota</taxon>
        <taxon>Viridiplantae</taxon>
        <taxon>Streptophyta</taxon>
        <taxon>Embryophyta</taxon>
        <taxon>Tracheophyta</taxon>
        <taxon>Spermatophyta</taxon>
        <taxon>Magnoliopsida</taxon>
        <taxon>eudicotyledons</taxon>
        <taxon>Gunneridae</taxon>
        <taxon>Pentapetalae</taxon>
        <taxon>asterids</taxon>
        <taxon>campanulids</taxon>
        <taxon>Asterales</taxon>
        <taxon>Asteraceae</taxon>
        <taxon>Asteroideae</taxon>
        <taxon>Anthemideae</taxon>
        <taxon>Anthemidinae</taxon>
        <taxon>Tanacetum</taxon>
    </lineage>
</organism>
<dbReference type="InterPro" id="IPR025724">
    <property type="entry name" value="GAG-pre-integrase_dom"/>
</dbReference>
<dbReference type="Gene3D" id="3.30.420.10">
    <property type="entry name" value="Ribonuclease H-like superfamily/Ribonuclease H"/>
    <property type="match status" value="1"/>
</dbReference>
<feature type="domain" description="Integrase catalytic" evidence="1">
    <location>
        <begin position="416"/>
        <end position="584"/>
    </location>
</feature>
<gene>
    <name evidence="2" type="ORF">Tco_0942055</name>
</gene>
<accession>A0ABQ5DT19</accession>
<evidence type="ECO:0000313" key="3">
    <source>
        <dbReference type="Proteomes" id="UP001151760"/>
    </source>
</evidence>
<dbReference type="InterPro" id="IPR001584">
    <property type="entry name" value="Integrase_cat-core"/>
</dbReference>
<proteinExistence type="predicted"/>
<dbReference type="Proteomes" id="UP001151760">
    <property type="component" value="Unassembled WGS sequence"/>
</dbReference>
<dbReference type="InterPro" id="IPR012337">
    <property type="entry name" value="RNaseH-like_sf"/>
</dbReference>
<dbReference type="PANTHER" id="PTHR42648:SF27">
    <property type="entry name" value="RNA-DIRECTED DNA POLYMERASE"/>
    <property type="match status" value="1"/>
</dbReference>
<dbReference type="InterPro" id="IPR036397">
    <property type="entry name" value="RNaseH_sf"/>
</dbReference>
<dbReference type="Pfam" id="PF13976">
    <property type="entry name" value="gag_pre-integrs"/>
    <property type="match status" value="1"/>
</dbReference>
<sequence length="592" mass="68691">MMREGRLRWFGHVKRRPQIASIRKVKALLVDGLRRRGRLKLRCEDRLKLDMIELHLSEGMTSYRIAWRISRGGVIFGVGRLYLVNENIRVRFSMLGILGAIVSMLDQCSIKGNADHMADAQNINNSTLGYEKRLSFVEQHMAPTPNPKTADQETIDKYYESVNVEQEVACLMLSKQAKQELFETVKAFHACKQEDGQLVSSYLLKMKSYLDTLERLGFPMHNKLGVCLILNYLNRDYEHFVQNYNMHSTRKMIAELHDMFKLHEKGIPKKVATPYVLAIKKGKIQKDKKKPQWAKGKDKGKTKLAYAHKPKIIPPPKRDNLAKDSICHHYKEVGHWMRNFPTYHAELKKRKNASGASTSGSYEEEEAGTWSFEPVRRQWDACNYGVFYFNAIQRDGSYEIDMQNLYPNVHSIYNVSNKRPKRVLDSTSLWHCHLGYINTKRIKKLQRDGILQPTDDESFDKCKSCISELYQEKVFQNDDENHLGKKIIVVRSYQGGEYLSHEFIDHMKIYGIVSQLTPPYTPQHNGVFERRNQTLLEMVRSMMNPTTLCKSFWGYALEYAAPILNMVPTKKVDKTPYEIWNGNAANLSYLKV</sequence>
<reference evidence="2" key="1">
    <citation type="journal article" date="2022" name="Int. J. Mol. Sci.">
        <title>Draft Genome of Tanacetum Coccineum: Genomic Comparison of Closely Related Tanacetum-Family Plants.</title>
        <authorList>
            <person name="Yamashiro T."/>
            <person name="Shiraishi A."/>
            <person name="Nakayama K."/>
            <person name="Satake H."/>
        </authorList>
    </citation>
    <scope>NUCLEOTIDE SEQUENCE</scope>
</reference>
<dbReference type="PANTHER" id="PTHR42648">
    <property type="entry name" value="TRANSPOSASE, PUTATIVE-RELATED"/>
    <property type="match status" value="1"/>
</dbReference>
<dbReference type="EMBL" id="BQNB010015624">
    <property type="protein sequence ID" value="GJT42190.1"/>
    <property type="molecule type" value="Genomic_DNA"/>
</dbReference>